<feature type="chain" id="PRO_5037610393" evidence="1">
    <location>
        <begin position="21"/>
        <end position="222"/>
    </location>
</feature>
<keyword evidence="1" id="KW-0732">Signal</keyword>
<evidence type="ECO:0000313" key="3">
    <source>
        <dbReference type="Proteomes" id="UP000704068"/>
    </source>
</evidence>
<dbReference type="Proteomes" id="UP000704068">
    <property type="component" value="Unassembled WGS sequence"/>
</dbReference>
<dbReference type="NCBIfam" id="TIGR04183">
    <property type="entry name" value="Por_Secre_tail"/>
    <property type="match status" value="1"/>
</dbReference>
<gene>
    <name evidence="2" type="ORF">HXK21_05750</name>
</gene>
<name>A0A929X086_9BACT</name>
<dbReference type="InterPro" id="IPR026444">
    <property type="entry name" value="Secre_tail"/>
</dbReference>
<dbReference type="EMBL" id="JABZGR010000015">
    <property type="protein sequence ID" value="MBF0970528.1"/>
    <property type="molecule type" value="Genomic_DNA"/>
</dbReference>
<protein>
    <submittedName>
        <fullName evidence="2">T9SS type A sorting domain-containing protein</fullName>
    </submittedName>
</protein>
<feature type="signal peptide" evidence="1">
    <location>
        <begin position="1"/>
        <end position="20"/>
    </location>
</feature>
<organism evidence="2 3">
    <name type="scientific">Alloprevotella tannerae</name>
    <dbReference type="NCBI Taxonomy" id="76122"/>
    <lineage>
        <taxon>Bacteria</taxon>
        <taxon>Pseudomonadati</taxon>
        <taxon>Bacteroidota</taxon>
        <taxon>Bacteroidia</taxon>
        <taxon>Bacteroidales</taxon>
        <taxon>Prevotellaceae</taxon>
        <taxon>Alloprevotella</taxon>
    </lineage>
</organism>
<evidence type="ECO:0000313" key="2">
    <source>
        <dbReference type="EMBL" id="MBF0970528.1"/>
    </source>
</evidence>
<comment type="caution">
    <text evidence="2">The sequence shown here is derived from an EMBL/GenBank/DDBJ whole genome shotgun (WGS) entry which is preliminary data.</text>
</comment>
<evidence type="ECO:0000256" key="1">
    <source>
        <dbReference type="SAM" id="SignalP"/>
    </source>
</evidence>
<dbReference type="RefSeq" id="WP_303764017.1">
    <property type="nucleotide sequence ID" value="NZ_JABZGR010000015.1"/>
</dbReference>
<accession>A0A929X086</accession>
<proteinExistence type="predicted"/>
<reference evidence="2" key="1">
    <citation type="submission" date="2020-04" db="EMBL/GenBank/DDBJ databases">
        <title>Deep metagenomics examines the oral microbiome during advanced dental caries in children, revealing novel taxa and co-occurrences with host molecules.</title>
        <authorList>
            <person name="Baker J.L."/>
            <person name="Morton J.T."/>
            <person name="Dinis M."/>
            <person name="Alvarez R."/>
            <person name="Tran N.C."/>
            <person name="Knight R."/>
            <person name="Edlund A."/>
        </authorList>
    </citation>
    <scope>NUCLEOTIDE SEQUENCE</scope>
    <source>
        <strain evidence="2">JCVI_34_bin.1</strain>
    </source>
</reference>
<dbReference type="AlphaFoldDB" id="A0A929X086"/>
<sequence>MKKILSILALFACGVFAAQAQVDKTLQFVDKDGKVVENGAELTLTEVEAPWGDDQIVLPLSVKNTKNAKAGVRLIFNVMQIDNGAIQVCFPSECTSNSEAKEYITKPGTLEAGEVKEMATEWLPMAKGKCVATFQLQYYEPTAGGEPTYKDGPKIKVTFDYNPTSVTNVKAGNVLMDVYDTAGKMVLTNAKKSDVIGLTRGVYICKTKVNGKPGKVEKILVR</sequence>